<evidence type="ECO:0000313" key="3">
    <source>
        <dbReference type="RefSeq" id="XP_033529466.1"/>
    </source>
</evidence>
<feature type="non-terminal residue" evidence="1">
    <location>
        <position position="1"/>
    </location>
</feature>
<reference evidence="1 3" key="1">
    <citation type="submission" date="2020-01" db="EMBL/GenBank/DDBJ databases">
        <authorList>
            <consortium name="DOE Joint Genome Institute"/>
            <person name="Haridas S."/>
            <person name="Albert R."/>
            <person name="Binder M."/>
            <person name="Bloem J."/>
            <person name="Labutti K."/>
            <person name="Salamov A."/>
            <person name="Andreopoulos B."/>
            <person name="Baker S.E."/>
            <person name="Barry K."/>
            <person name="Bills G."/>
            <person name="Bluhm B.H."/>
            <person name="Cannon C."/>
            <person name="Castanera R."/>
            <person name="Culley D.E."/>
            <person name="Daum C."/>
            <person name="Ezra D."/>
            <person name="Gonzalez J.B."/>
            <person name="Henrissat B."/>
            <person name="Kuo A."/>
            <person name="Liang C."/>
            <person name="Lipzen A."/>
            <person name="Lutzoni F."/>
            <person name="Magnuson J."/>
            <person name="Mondo S."/>
            <person name="Nolan M."/>
            <person name="Ohm R."/>
            <person name="Pangilinan J."/>
            <person name="Park H.-J."/>
            <person name="Ramirez L."/>
            <person name="Alfaro M."/>
            <person name="Sun H."/>
            <person name="Tritt A."/>
            <person name="Yoshinaga Y."/>
            <person name="Zwiers L.-H."/>
            <person name="Turgeon B.G."/>
            <person name="Goodwin S.B."/>
            <person name="Spatafora J.W."/>
            <person name="Crous P.W."/>
            <person name="Grigoriev I.V."/>
        </authorList>
    </citation>
    <scope>NUCLEOTIDE SEQUENCE</scope>
    <source>
        <strain evidence="1 3">CBS 781.70</strain>
    </source>
</reference>
<reference evidence="3" key="2">
    <citation type="submission" date="2020-04" db="EMBL/GenBank/DDBJ databases">
        <authorList>
            <consortium name="NCBI Genome Project"/>
        </authorList>
    </citation>
    <scope>NUCLEOTIDE SEQUENCE</scope>
    <source>
        <strain evidence="3">CBS 781.70</strain>
    </source>
</reference>
<accession>A0A6G1FPT2</accession>
<dbReference type="EMBL" id="ML975218">
    <property type="protein sequence ID" value="KAF1807835.1"/>
    <property type="molecule type" value="Genomic_DNA"/>
</dbReference>
<protein>
    <submittedName>
        <fullName evidence="1 3">Uncharacterized protein</fullName>
    </submittedName>
</protein>
<dbReference type="GeneID" id="54416199"/>
<evidence type="ECO:0000313" key="2">
    <source>
        <dbReference type="Proteomes" id="UP000504638"/>
    </source>
</evidence>
<proteinExistence type="predicted"/>
<organism evidence="1">
    <name type="scientific">Eremomyces bilateralis CBS 781.70</name>
    <dbReference type="NCBI Taxonomy" id="1392243"/>
    <lineage>
        <taxon>Eukaryota</taxon>
        <taxon>Fungi</taxon>
        <taxon>Dikarya</taxon>
        <taxon>Ascomycota</taxon>
        <taxon>Pezizomycotina</taxon>
        <taxon>Dothideomycetes</taxon>
        <taxon>Dothideomycetes incertae sedis</taxon>
        <taxon>Eremomycetales</taxon>
        <taxon>Eremomycetaceae</taxon>
        <taxon>Eremomyces</taxon>
    </lineage>
</organism>
<sequence>TMIEVKHREHLSYVVGYISDLGTFDVVLSMPWLEEHDPDVSWKKRSLTFNSEFCSIQCLEHFK</sequence>
<dbReference type="InterPro" id="IPR021109">
    <property type="entry name" value="Peptidase_aspartic_dom_sf"/>
</dbReference>
<dbReference type="Proteomes" id="UP000504638">
    <property type="component" value="Unplaced"/>
</dbReference>
<gene>
    <name evidence="1 3" type="ORF">P152DRAFT_376537</name>
</gene>
<dbReference type="Gene3D" id="2.40.70.10">
    <property type="entry name" value="Acid Proteases"/>
    <property type="match status" value="1"/>
</dbReference>
<feature type="non-terminal residue" evidence="1">
    <location>
        <position position="63"/>
    </location>
</feature>
<dbReference type="OrthoDB" id="3937069at2759"/>
<name>A0A6G1FPT2_9PEZI</name>
<dbReference type="AlphaFoldDB" id="A0A6G1FPT2"/>
<reference evidence="3" key="3">
    <citation type="submission" date="2025-04" db="UniProtKB">
        <authorList>
            <consortium name="RefSeq"/>
        </authorList>
    </citation>
    <scope>IDENTIFICATION</scope>
    <source>
        <strain evidence="3">CBS 781.70</strain>
    </source>
</reference>
<keyword evidence="2" id="KW-1185">Reference proteome</keyword>
<dbReference type="RefSeq" id="XP_033529466.1">
    <property type="nucleotide sequence ID" value="XM_033675629.1"/>
</dbReference>
<evidence type="ECO:0000313" key="1">
    <source>
        <dbReference type="EMBL" id="KAF1807835.1"/>
    </source>
</evidence>